<evidence type="ECO:0000313" key="2">
    <source>
        <dbReference type="EMBL" id="OAE34271.1"/>
    </source>
</evidence>
<comment type="caution">
    <text evidence="2">The sequence shown here is derived from an EMBL/GenBank/DDBJ whole genome shotgun (WGS) entry which is preliminary data.</text>
</comment>
<organism evidence="2 3">
    <name type="scientific">Marchantia polymorpha subsp. ruderalis</name>
    <dbReference type="NCBI Taxonomy" id="1480154"/>
    <lineage>
        <taxon>Eukaryota</taxon>
        <taxon>Viridiplantae</taxon>
        <taxon>Streptophyta</taxon>
        <taxon>Embryophyta</taxon>
        <taxon>Marchantiophyta</taxon>
        <taxon>Marchantiopsida</taxon>
        <taxon>Marchantiidae</taxon>
        <taxon>Marchantiales</taxon>
        <taxon>Marchantiaceae</taxon>
        <taxon>Marchantia</taxon>
    </lineage>
</organism>
<gene>
    <name evidence="2" type="ORF">AXG93_4145s1060</name>
</gene>
<evidence type="ECO:0000256" key="1">
    <source>
        <dbReference type="SAM" id="MobiDB-lite"/>
    </source>
</evidence>
<feature type="region of interest" description="Disordered" evidence="1">
    <location>
        <begin position="16"/>
        <end position="49"/>
    </location>
</feature>
<evidence type="ECO:0000313" key="3">
    <source>
        <dbReference type="Proteomes" id="UP000077202"/>
    </source>
</evidence>
<keyword evidence="3" id="KW-1185">Reference proteome</keyword>
<name>A0A176WNT3_MARPO</name>
<dbReference type="Proteomes" id="UP000077202">
    <property type="component" value="Unassembled WGS sequence"/>
</dbReference>
<proteinExistence type="predicted"/>
<protein>
    <submittedName>
        <fullName evidence="2">Uncharacterized protein</fullName>
    </submittedName>
</protein>
<reference evidence="2" key="1">
    <citation type="submission" date="2016-03" db="EMBL/GenBank/DDBJ databases">
        <title>Mechanisms controlling the formation of the plant cell surface in tip-growing cells are functionally conserved among land plants.</title>
        <authorList>
            <person name="Honkanen S."/>
            <person name="Jones V.A."/>
            <person name="Morieri G."/>
            <person name="Champion C."/>
            <person name="Hetherington A.J."/>
            <person name="Kelly S."/>
            <person name="Saint-Marcoux D."/>
            <person name="Proust H."/>
            <person name="Prescott H."/>
            <person name="Dolan L."/>
        </authorList>
    </citation>
    <scope>NUCLEOTIDE SEQUENCE [LARGE SCALE GENOMIC DNA]</scope>
    <source>
        <tissue evidence="2">Whole gametophyte</tissue>
    </source>
</reference>
<dbReference type="EMBL" id="LVLJ01000431">
    <property type="protein sequence ID" value="OAE34271.1"/>
    <property type="molecule type" value="Genomic_DNA"/>
</dbReference>
<dbReference type="AlphaFoldDB" id="A0A176WNT3"/>
<sequence>MDKRTWPIWQDSSKCERAQKPIARSSGGAGLSPLVGNQGDMATGSRAEIPSSGFCSSVATLGCRMPPADLGSDHVDWTLCEGKEIQPSDQRGVHLVLQHTEDPVQDGTKFWKFGKGSG</sequence>
<accession>A0A176WNT3</accession>